<comment type="caution">
    <text evidence="2">The sequence shown here is derived from an EMBL/GenBank/DDBJ whole genome shotgun (WGS) entry which is preliminary data.</text>
</comment>
<evidence type="ECO:0000256" key="1">
    <source>
        <dbReference type="SAM" id="Phobius"/>
    </source>
</evidence>
<keyword evidence="1" id="KW-0812">Transmembrane</keyword>
<protein>
    <submittedName>
        <fullName evidence="2">Uncharacterized protein</fullName>
    </submittedName>
</protein>
<gene>
    <name evidence="2" type="ORF">KCX74_13440</name>
</gene>
<name>A0A941IDE3_9BACI</name>
<keyword evidence="1" id="KW-1133">Transmembrane helix</keyword>
<proteinExistence type="predicted"/>
<feature type="transmembrane region" description="Helical" evidence="1">
    <location>
        <begin position="5"/>
        <end position="23"/>
    </location>
</feature>
<organism evidence="2 3">
    <name type="scientific">Virgibacillus salarius</name>
    <dbReference type="NCBI Taxonomy" id="447199"/>
    <lineage>
        <taxon>Bacteria</taxon>
        <taxon>Bacillati</taxon>
        <taxon>Bacillota</taxon>
        <taxon>Bacilli</taxon>
        <taxon>Bacillales</taxon>
        <taxon>Bacillaceae</taxon>
        <taxon>Virgibacillus</taxon>
    </lineage>
</organism>
<feature type="transmembrane region" description="Helical" evidence="1">
    <location>
        <begin position="29"/>
        <end position="46"/>
    </location>
</feature>
<dbReference type="EMBL" id="JAGSOT010000041">
    <property type="protein sequence ID" value="MBR7797040.1"/>
    <property type="molecule type" value="Genomic_DNA"/>
</dbReference>
<evidence type="ECO:0000313" key="3">
    <source>
        <dbReference type="Proteomes" id="UP000675284"/>
    </source>
</evidence>
<dbReference type="AlphaFoldDB" id="A0A941IDE3"/>
<dbReference type="Proteomes" id="UP000675284">
    <property type="component" value="Unassembled WGS sequence"/>
</dbReference>
<keyword evidence="1" id="KW-0472">Membrane</keyword>
<dbReference type="RefSeq" id="WP_026679932.1">
    <property type="nucleotide sequence ID" value="NZ_BAAACY010000109.1"/>
</dbReference>
<sequence>MIRYLLMEAVGWVFTAVGAYFIYEDTSNIIAYSILFIGIMLIVFNFPKGLRKRDKKIEDK</sequence>
<reference evidence="2" key="1">
    <citation type="submission" date="2021-04" db="EMBL/GenBank/DDBJ databases">
        <title>Isolation and polyphasic classification of algal microorganism.</title>
        <authorList>
            <person name="Wang S."/>
        </authorList>
    </citation>
    <scope>NUCLEOTIDE SEQUENCE</scope>
    <source>
        <strain evidence="2">720a</strain>
    </source>
</reference>
<evidence type="ECO:0000313" key="2">
    <source>
        <dbReference type="EMBL" id="MBR7797040.1"/>
    </source>
</evidence>
<keyword evidence="3" id="KW-1185">Reference proteome</keyword>
<accession>A0A941IDE3</accession>